<dbReference type="AlphaFoldDB" id="A0A428PE57"/>
<feature type="domain" description="Tyrosinase copper-binding" evidence="1">
    <location>
        <begin position="369"/>
        <end position="380"/>
    </location>
</feature>
<dbReference type="SUPFAM" id="SSF48056">
    <property type="entry name" value="Di-copper centre-containing domain"/>
    <property type="match status" value="1"/>
</dbReference>
<gene>
    <name evidence="2" type="ORF">CEP54_011449</name>
</gene>
<organism evidence="2 3">
    <name type="scientific">Fusarium duplospermum</name>
    <dbReference type="NCBI Taxonomy" id="1325734"/>
    <lineage>
        <taxon>Eukaryota</taxon>
        <taxon>Fungi</taxon>
        <taxon>Dikarya</taxon>
        <taxon>Ascomycota</taxon>
        <taxon>Pezizomycotina</taxon>
        <taxon>Sordariomycetes</taxon>
        <taxon>Hypocreomycetidae</taxon>
        <taxon>Hypocreales</taxon>
        <taxon>Nectriaceae</taxon>
        <taxon>Fusarium</taxon>
        <taxon>Fusarium solani species complex</taxon>
    </lineage>
</organism>
<evidence type="ECO:0000259" key="1">
    <source>
        <dbReference type="PROSITE" id="PS00498"/>
    </source>
</evidence>
<dbReference type="STRING" id="1325734.A0A428PE57"/>
<dbReference type="Gene3D" id="1.10.1280.10">
    <property type="entry name" value="Di-copper center containing domain from catechol oxidase"/>
    <property type="match status" value="1"/>
</dbReference>
<dbReference type="PANTHER" id="PTHR33112">
    <property type="entry name" value="DOMAIN PROTEIN, PUTATIVE-RELATED"/>
    <property type="match status" value="1"/>
</dbReference>
<dbReference type="InterPro" id="IPR002227">
    <property type="entry name" value="Tyrosinase_Cu-bd"/>
</dbReference>
<dbReference type="GO" id="GO:0016491">
    <property type="term" value="F:oxidoreductase activity"/>
    <property type="evidence" value="ECO:0007669"/>
    <property type="project" value="InterPro"/>
</dbReference>
<dbReference type="PRINTS" id="PR00092">
    <property type="entry name" value="TYROSINASE"/>
</dbReference>
<dbReference type="InterPro" id="IPR010730">
    <property type="entry name" value="HET"/>
</dbReference>
<dbReference type="Pfam" id="PF00264">
    <property type="entry name" value="Tyrosinase"/>
    <property type="match status" value="1"/>
</dbReference>
<dbReference type="Pfam" id="PF06985">
    <property type="entry name" value="HET"/>
    <property type="match status" value="1"/>
</dbReference>
<sequence>MSAKSTAKATNTSAKAASVILTPKKSPTWTDDILLLIQNPYWVSGDRAAKGKFWIDKMVEWGHWNLASYDDVKERAVRIYRHLRTKSMPITLDPQNYWPEDALEMFRTWVNAGFPQDSSDSPSPDILIPKPIDAPESFKIRRDIMSLSREELAVYQSKLDDILQVDALGSKWQELGLLHAYWCLHYQEATFLWHRAYLLYVEKLIGFPIPYWNGYTSEAACPKSEFAGIPPMFIKDTYIHPEDGSERPNPLKFALSLNGRSKTGESEFVTRSTTLTEGPSSSGWDRKIGLFKLYHGQIEQALKQSTYTTSDTAEHFGVPWTNITTFSEDQKDCLYPFRFDFDGLFEQVHDNFHGWVGPDMADNTYTAFDPIFLSYHANMDRLAGIFIDAHPESQFTSAFPLQPFINNGTDVSYDDPRRWRYTTIGDMAKDTRSLGYMYAAPKGPDVFTPASAAERGVVSPRASGGRAISLPAGIPEPAEANRVNGFIKAAAMDPVEKQPFVVFTGVGCTTSSYRIDVFTAGAQSLVPDVTTNPDFIGQVTRIGMGRGRQGDGPPNSGRCRKPAATRVLPAGEFKEQLSGGSDVKIVVTNVETGEELAEKENTVLPTRVLDVGDPKDSDPPLKLQVNEDVNKDYIHEPYLALSYCWGEPDPEAEFEPVLLRKKSLRGLTSGIDPQDLQKTIRDAIWVTRELGFRYLWVDALCIIQDDKKDKANEISQMSTIYKNASITLAAGTATGASEGFLDNVVSKPNIYLPENNFAIPMGNGAEVGTVYLSAEAYKADHPLDKRGWTLQEYMLSSRMLIFSDYQLLWQCKEVELQSVTGNNRGLEYQQHLESVPWKVFDEEEEPYFGTHDSEKLYIWKTIILQYTERNLKEKDDRLPAVSGITTELEKLWRDSNIYGLWRRWFISLLAWYKDGEDRVKERNLKRAPSWSWASLDGKIHYKGPLEHEDAKVKTLSMTSVVLSCRILDIDAVEADIHGNDDMEVLFDNGPQSVLEKPDLDESSWRKELGQKDILYLLLGTLANDCPEGRGLGLLVIKVAKGRYRRIGLAMFHVMSMWEGVDRQTIEFEPKQ</sequence>
<dbReference type="EMBL" id="NKCI01000150">
    <property type="protein sequence ID" value="RSL51348.1"/>
    <property type="molecule type" value="Genomic_DNA"/>
</dbReference>
<reference evidence="2 3" key="1">
    <citation type="submission" date="2017-06" db="EMBL/GenBank/DDBJ databases">
        <title>Comparative genomic analysis of Ambrosia Fusariam Clade fungi.</title>
        <authorList>
            <person name="Stajich J.E."/>
            <person name="Carrillo J."/>
            <person name="Kijimoto T."/>
            <person name="Eskalen A."/>
            <person name="O'Donnell K."/>
            <person name="Kasson M."/>
        </authorList>
    </citation>
    <scope>NUCLEOTIDE SEQUENCE [LARGE SCALE GENOMIC DNA]</scope>
    <source>
        <strain evidence="2 3">NRRL62584</strain>
    </source>
</reference>
<dbReference type="PROSITE" id="PS00498">
    <property type="entry name" value="TYROSINASE_2"/>
    <property type="match status" value="1"/>
</dbReference>
<protein>
    <recommendedName>
        <fullName evidence="1">Tyrosinase copper-binding domain-containing protein</fullName>
    </recommendedName>
</protein>
<accession>A0A428PE57</accession>
<dbReference type="InterPro" id="IPR008922">
    <property type="entry name" value="Di-copper_centre_dom_sf"/>
</dbReference>
<evidence type="ECO:0000313" key="2">
    <source>
        <dbReference type="EMBL" id="RSL51348.1"/>
    </source>
</evidence>
<comment type="caution">
    <text evidence="2">The sequence shown here is derived from an EMBL/GenBank/DDBJ whole genome shotgun (WGS) entry which is preliminary data.</text>
</comment>
<keyword evidence="3" id="KW-1185">Reference proteome</keyword>
<dbReference type="OrthoDB" id="6132182at2759"/>
<dbReference type="PANTHER" id="PTHR33112:SF16">
    <property type="entry name" value="HETEROKARYON INCOMPATIBILITY DOMAIN-CONTAINING PROTEIN"/>
    <property type="match status" value="1"/>
</dbReference>
<proteinExistence type="predicted"/>
<dbReference type="Proteomes" id="UP000288168">
    <property type="component" value="Unassembled WGS sequence"/>
</dbReference>
<evidence type="ECO:0000313" key="3">
    <source>
        <dbReference type="Proteomes" id="UP000288168"/>
    </source>
</evidence>
<name>A0A428PE57_9HYPO</name>